<dbReference type="EMBL" id="UNSH01000056">
    <property type="protein sequence ID" value="SZF03657.1"/>
    <property type="molecule type" value="Genomic_DNA"/>
</dbReference>
<dbReference type="GO" id="GO:0005788">
    <property type="term" value="C:endoplasmic reticulum lumen"/>
    <property type="evidence" value="ECO:0007669"/>
    <property type="project" value="UniProtKB-SubCell"/>
</dbReference>
<name>A0A383UUQ8_BLUHO</name>
<dbReference type="InterPro" id="IPR040497">
    <property type="entry name" value="Glyco_transf_24"/>
</dbReference>
<feature type="domain" description="UDP-glucose:glycoprotein glucosyltransferase thioredoxin-like" evidence="13">
    <location>
        <begin position="685"/>
        <end position="890"/>
    </location>
</feature>
<dbReference type="InterPro" id="IPR040693">
    <property type="entry name" value="UGGT_TRXL_1"/>
</dbReference>
<accession>A0A383UUQ8</accession>
<evidence type="ECO:0000256" key="3">
    <source>
        <dbReference type="ARBA" id="ARBA00004922"/>
    </source>
</evidence>
<dbReference type="InterPro" id="IPR029044">
    <property type="entry name" value="Nucleotide-diphossugar_trans"/>
</dbReference>
<dbReference type="SUPFAM" id="SSF53448">
    <property type="entry name" value="Nucleotide-diphospho-sugar transferases"/>
    <property type="match status" value="1"/>
</dbReference>
<dbReference type="GO" id="GO:0036503">
    <property type="term" value="P:ERAD pathway"/>
    <property type="evidence" value="ECO:0007669"/>
    <property type="project" value="TreeGrafter"/>
</dbReference>
<comment type="cofactor">
    <cofactor evidence="1">
        <name>Ca(2+)</name>
        <dbReference type="ChEBI" id="CHEBI:29108"/>
    </cofactor>
</comment>
<reference evidence="15 16" key="1">
    <citation type="submission" date="2017-11" db="EMBL/GenBank/DDBJ databases">
        <authorList>
            <person name="Kracher B."/>
        </authorList>
    </citation>
    <scope>NUCLEOTIDE SEQUENCE [LARGE SCALE GENOMIC DNA]</scope>
    <source>
        <strain evidence="15 16">RACE1</strain>
    </source>
</reference>
<dbReference type="Pfam" id="PF18401">
    <property type="entry name" value="Thioredoxin_13"/>
    <property type="match status" value="1"/>
</dbReference>
<feature type="domain" description="UGGT thioredoxin-like" evidence="12">
    <location>
        <begin position="425"/>
        <end position="673"/>
    </location>
</feature>
<organism evidence="15 16">
    <name type="scientific">Blumeria hordei</name>
    <name type="common">Barley powdery mildew</name>
    <name type="synonym">Blumeria graminis f. sp. hordei</name>
    <dbReference type="NCBI Taxonomy" id="2867405"/>
    <lineage>
        <taxon>Eukaryota</taxon>
        <taxon>Fungi</taxon>
        <taxon>Dikarya</taxon>
        <taxon>Ascomycota</taxon>
        <taxon>Pezizomycotina</taxon>
        <taxon>Leotiomycetes</taxon>
        <taxon>Erysiphales</taxon>
        <taxon>Erysiphaceae</taxon>
        <taxon>Blumeria</taxon>
    </lineage>
</organism>
<dbReference type="FunFam" id="3.90.550.10:FF:000065">
    <property type="entry name" value="UDP-glucose:glycoprotein glucosyltransferase, putative"/>
    <property type="match status" value="1"/>
</dbReference>
<gene>
    <name evidence="15" type="ORF">BLGHR1_14451</name>
</gene>
<dbReference type="PANTHER" id="PTHR11226">
    <property type="entry name" value="UDP-GLUCOSE GLYCOPROTEIN:GLUCOSYLTRANSFERASE"/>
    <property type="match status" value="1"/>
</dbReference>
<dbReference type="Pfam" id="PF06427">
    <property type="entry name" value="UDP-g_GGTase"/>
    <property type="match status" value="1"/>
</dbReference>
<evidence type="ECO:0000313" key="16">
    <source>
        <dbReference type="Proteomes" id="UP000275772"/>
    </source>
</evidence>
<evidence type="ECO:0000256" key="2">
    <source>
        <dbReference type="ARBA" id="ARBA00004319"/>
    </source>
</evidence>
<keyword evidence="5" id="KW-0808">Transferase</keyword>
<evidence type="ECO:0000256" key="4">
    <source>
        <dbReference type="ARBA" id="ARBA00006351"/>
    </source>
</evidence>
<feature type="compositionally biased region" description="Basic and acidic residues" evidence="9">
    <location>
        <begin position="1477"/>
        <end position="1504"/>
    </location>
</feature>
<comment type="pathway">
    <text evidence="3">Protein modification; protein glycosylation.</text>
</comment>
<sequence>MIGLNLKYVWTGILLVTTCILQNRQLGFVHAGPSVNLELKTAFSSAPYLLELLETAAEENSTSYFPLLNRVADGYFADAPSDQKVYERFLKILQDDGHITEPADLSAYQLALSMRVSAPRIESHYQYYRTAVQPSLQAHSNNLCQTWILLKDNQYCSPSLVIEPRNTKLELNIHELEFDRIFGNVSAKTAILYADITSPTFGEFHRMLMNQALDGNLSYRIRHKNPEFKSISKPISTSGWGVELALKSTDYIVIDDRGDEKDEGKTKDDKSENTDTEFKSKVKLDVDEVEDLRPLSASELSPLGVKAGSYIMQSKSPLDTLLKVTRDFPKYSSQLVSHNVAPQFLNEHRYNRNQLVPEGHGIIWMNGIQLTERQFEAFNLLDVLRKERHLISGIRALGLTAADAIRLVSHPQVSAVQSTNEDQRYDWRDEKEGGNAIIWMNNLEEDQRYAEWPRALSAMLQRVHPGQLPTIRRDSFNLVVPVDFSEPEDIALVVNTLLGFVTRRLCVRIGIVPITLTPSAVNQAKIIYHLTNTYGLQSAVSYLVRSSEAKLEEGVSSLTFDHATRVGKPINEKPQLSLKEVLESDEIRKQVEASKKWLHRLSAEDSIPPVFMDGVVIPRHDSWLQTVSQQLNSDLHLLQQAIFHGVFEEEEEDQVWLPSIFLDEALSHRNPLIIPESPSSLKVFDLHVLLSKYEDLVNELPRLEADPSSIHSDWAYIILIADLNSIAGQKLAITTADFGEKTHSIDLRIAHNPLSYTSPGLSDSIYTHLLDRDFSGWDRNGNLGDILKSESTSRDKALQTEAAKFWKSFSPFIETLGLLPGQNAILINGRLVGPISDSSASGWSLEDLITLLSFERRKRITPTHAAMIDLGLGHKIQNVVEAAKFSSKVALSTLPDPIEKFFEQPSTSRMNKFDMWKSNHTAIEIGNPETSDIQFTVILDPASHQGQRWVAILKVLSELQGVYMKLFLNPKERLTELPVKRFYRFVLESKPSFDSNGEVKATRATFKDMPQSALMTIGMDLPPTWLVAPKVSVHDLDNIKLSSVKIDVEAIYELVHILIEGHCHEAIGGRSPRGVQLVLGTERDAHVGDTIIMANLGYFQFKANPGYYRIRLQEGRSSEIFHIDSVGAHNWKEFIEENSDVIMMSFKGTTLFLRLSRRTGMETEDVLEPSTDSNRGLVSQGWKLAHDLFNWKGQQPTNTQADINIFSVASGHLYERMLNIMMVSVMKNTNHTVKFWFIEQFLSPSFKDFIPYLANQYEFQYEMVTYKWPHWLRAQTEKQREIWGYKILFLDVLFPLSLDKVIFVDADQIVRTDMIELVQLDLNGAPYGFTPMCDSRTEMEGFRFWKKGYWEKFLRGLPYHISALYVVDLRRFRRIAAGDRLRQQYHALSADPGSLANLDQDLPNHMQNVLPIHSLPQEWLWCETWCSDDALVNAKTIDLCNNPLTKEPKLDRARRQVPEWTIYDDEIALVAKQRQQVPREEDGSIEKIDSEAEVQKAHQQRDEL</sequence>
<evidence type="ECO:0000256" key="9">
    <source>
        <dbReference type="SAM" id="MobiDB-lite"/>
    </source>
</evidence>
<evidence type="ECO:0000259" key="11">
    <source>
        <dbReference type="Pfam" id="PF18401"/>
    </source>
</evidence>
<evidence type="ECO:0000256" key="6">
    <source>
        <dbReference type="ARBA" id="ARBA00022729"/>
    </source>
</evidence>
<dbReference type="Pfam" id="PF18400">
    <property type="entry name" value="Thioredoxin_12"/>
    <property type="match status" value="1"/>
</dbReference>
<dbReference type="PANTHER" id="PTHR11226:SF0">
    <property type="entry name" value="UDP-GLUCOSE:GLYCOPROTEIN GLUCOSYLTRANSFERASE"/>
    <property type="match status" value="1"/>
</dbReference>
<keyword evidence="8" id="KW-0325">Glycoprotein</keyword>
<dbReference type="InterPro" id="IPR040694">
    <property type="entry name" value="UGGT_TRXL_2"/>
</dbReference>
<dbReference type="GO" id="GO:0018279">
    <property type="term" value="P:protein N-linked glycosylation via asparagine"/>
    <property type="evidence" value="ECO:0007669"/>
    <property type="project" value="TreeGrafter"/>
</dbReference>
<evidence type="ECO:0000256" key="1">
    <source>
        <dbReference type="ARBA" id="ARBA00001913"/>
    </source>
</evidence>
<evidence type="ECO:0000259" key="13">
    <source>
        <dbReference type="Pfam" id="PF18403"/>
    </source>
</evidence>
<dbReference type="Gene3D" id="3.90.550.10">
    <property type="entry name" value="Spore Coat Polysaccharide Biosynthesis Protein SpsA, Chain A"/>
    <property type="match status" value="1"/>
</dbReference>
<comment type="similarity">
    <text evidence="4">Belongs to the glycosyltransferase 8 family.</text>
</comment>
<dbReference type="Proteomes" id="UP000275772">
    <property type="component" value="Unassembled WGS sequence"/>
</dbReference>
<feature type="domain" description="UGGT thioredoxin-like" evidence="11">
    <location>
        <begin position="288"/>
        <end position="419"/>
    </location>
</feature>
<dbReference type="VEuPathDB" id="FungiDB:BLGHR1_14451"/>
<evidence type="ECO:0000259" key="10">
    <source>
        <dbReference type="Pfam" id="PF18400"/>
    </source>
</evidence>
<dbReference type="InterPro" id="IPR040692">
    <property type="entry name" value="UGGT_TRXL_3"/>
</dbReference>
<evidence type="ECO:0000259" key="14">
    <source>
        <dbReference type="Pfam" id="PF18404"/>
    </source>
</evidence>
<evidence type="ECO:0000259" key="12">
    <source>
        <dbReference type="Pfam" id="PF18402"/>
    </source>
</evidence>
<dbReference type="UniPathway" id="UPA00378"/>
<dbReference type="CDD" id="cd06432">
    <property type="entry name" value="GT8_HUGT1_C_like"/>
    <property type="match status" value="1"/>
</dbReference>
<dbReference type="InterPro" id="IPR040525">
    <property type="entry name" value="UGGT_TRXL_4"/>
</dbReference>
<feature type="domain" description="UGGT thioredoxin-like" evidence="10">
    <location>
        <begin position="46"/>
        <end position="227"/>
    </location>
</feature>
<evidence type="ECO:0000256" key="5">
    <source>
        <dbReference type="ARBA" id="ARBA00022679"/>
    </source>
</evidence>
<dbReference type="Pfam" id="PF18404">
    <property type="entry name" value="Glyco_transf_24"/>
    <property type="match status" value="1"/>
</dbReference>
<comment type="subcellular location">
    <subcellularLocation>
        <location evidence="2">Endoplasmic reticulum lumen</location>
    </subcellularLocation>
</comment>
<feature type="domain" description="Glucosyltransferase 24 catalytic" evidence="14">
    <location>
        <begin position="1203"/>
        <end position="1468"/>
    </location>
</feature>
<dbReference type="GO" id="GO:0051082">
    <property type="term" value="F:unfolded protein binding"/>
    <property type="evidence" value="ECO:0007669"/>
    <property type="project" value="TreeGrafter"/>
</dbReference>
<protein>
    <recommendedName>
        <fullName evidence="17">UDP-glucose:glycoprotein glucosyltransferase</fullName>
    </recommendedName>
</protein>
<evidence type="ECO:0000256" key="7">
    <source>
        <dbReference type="ARBA" id="ARBA00022824"/>
    </source>
</evidence>
<dbReference type="Pfam" id="PF18402">
    <property type="entry name" value="Thioredoxin_14"/>
    <property type="match status" value="1"/>
</dbReference>
<dbReference type="GO" id="GO:0003980">
    <property type="term" value="F:UDP-glucose:glycoprotein glucosyltransferase activity"/>
    <property type="evidence" value="ECO:0007669"/>
    <property type="project" value="InterPro"/>
</dbReference>
<keyword evidence="7" id="KW-0256">Endoplasmic reticulum</keyword>
<feature type="region of interest" description="Disordered" evidence="9">
    <location>
        <begin position="1474"/>
        <end position="1504"/>
    </location>
</feature>
<evidence type="ECO:0000256" key="8">
    <source>
        <dbReference type="ARBA" id="ARBA00023180"/>
    </source>
</evidence>
<dbReference type="Pfam" id="PF18403">
    <property type="entry name" value="Thioredoxin_15"/>
    <property type="match status" value="1"/>
</dbReference>
<keyword evidence="6" id="KW-0732">Signal</keyword>
<evidence type="ECO:0000313" key="15">
    <source>
        <dbReference type="EMBL" id="SZF03657.1"/>
    </source>
</evidence>
<evidence type="ECO:0008006" key="17">
    <source>
        <dbReference type="Google" id="ProtNLM"/>
    </source>
</evidence>
<dbReference type="InterPro" id="IPR009448">
    <property type="entry name" value="UDP-g_GGtrans"/>
</dbReference>
<proteinExistence type="inferred from homology"/>